<accession>A0A0F9LUN6</accession>
<gene>
    <name evidence="1" type="ORF">LCGC14_1171070</name>
</gene>
<sequence>MAGRSLDGKRVRIKGTDVVTKVRFCTRDEKLGLCVVVGPGHMKTAQFVTADNPYGDLFPLDQIEVGTVKSGKFTATKGIKFLPCKR</sequence>
<comment type="caution">
    <text evidence="1">The sequence shown here is derived from an EMBL/GenBank/DDBJ whole genome shotgun (WGS) entry which is preliminary data.</text>
</comment>
<reference evidence="1" key="1">
    <citation type="journal article" date="2015" name="Nature">
        <title>Complex archaea that bridge the gap between prokaryotes and eukaryotes.</title>
        <authorList>
            <person name="Spang A."/>
            <person name="Saw J.H."/>
            <person name="Jorgensen S.L."/>
            <person name="Zaremba-Niedzwiedzka K."/>
            <person name="Martijn J."/>
            <person name="Lind A.E."/>
            <person name="van Eijk R."/>
            <person name="Schleper C."/>
            <person name="Guy L."/>
            <person name="Ettema T.J."/>
        </authorList>
    </citation>
    <scope>NUCLEOTIDE SEQUENCE</scope>
</reference>
<proteinExistence type="predicted"/>
<evidence type="ECO:0000313" key="1">
    <source>
        <dbReference type="EMBL" id="KKM97138.1"/>
    </source>
</evidence>
<organism evidence="1">
    <name type="scientific">marine sediment metagenome</name>
    <dbReference type="NCBI Taxonomy" id="412755"/>
    <lineage>
        <taxon>unclassified sequences</taxon>
        <taxon>metagenomes</taxon>
        <taxon>ecological metagenomes</taxon>
    </lineage>
</organism>
<dbReference type="EMBL" id="LAZR01005785">
    <property type="protein sequence ID" value="KKM97138.1"/>
    <property type="molecule type" value="Genomic_DNA"/>
</dbReference>
<protein>
    <submittedName>
        <fullName evidence="1">Uncharacterized protein</fullName>
    </submittedName>
</protein>
<name>A0A0F9LUN6_9ZZZZ</name>
<dbReference type="AlphaFoldDB" id="A0A0F9LUN6"/>